<dbReference type="Proteomes" id="UP001165121">
    <property type="component" value="Unassembled WGS sequence"/>
</dbReference>
<feature type="compositionally biased region" description="Basic and acidic residues" evidence="1">
    <location>
        <begin position="27"/>
        <end position="41"/>
    </location>
</feature>
<evidence type="ECO:0000256" key="1">
    <source>
        <dbReference type="SAM" id="MobiDB-lite"/>
    </source>
</evidence>
<protein>
    <submittedName>
        <fullName evidence="2">Unnamed protein product</fullName>
    </submittedName>
</protein>
<organism evidence="2 3">
    <name type="scientific">Phytophthora fragariaefolia</name>
    <dbReference type="NCBI Taxonomy" id="1490495"/>
    <lineage>
        <taxon>Eukaryota</taxon>
        <taxon>Sar</taxon>
        <taxon>Stramenopiles</taxon>
        <taxon>Oomycota</taxon>
        <taxon>Peronosporomycetes</taxon>
        <taxon>Peronosporales</taxon>
        <taxon>Peronosporaceae</taxon>
        <taxon>Phytophthora</taxon>
    </lineage>
</organism>
<name>A0A9W6U3N2_9STRA</name>
<keyword evidence="3" id="KW-1185">Reference proteome</keyword>
<comment type="caution">
    <text evidence="2">The sequence shown here is derived from an EMBL/GenBank/DDBJ whole genome shotgun (WGS) entry which is preliminary data.</text>
</comment>
<proteinExistence type="predicted"/>
<feature type="compositionally biased region" description="Low complexity" evidence="1">
    <location>
        <begin position="182"/>
        <end position="196"/>
    </location>
</feature>
<feature type="compositionally biased region" description="Basic and acidic residues" evidence="1">
    <location>
        <begin position="160"/>
        <end position="169"/>
    </location>
</feature>
<accession>A0A9W6U3N2</accession>
<evidence type="ECO:0000313" key="2">
    <source>
        <dbReference type="EMBL" id="GMF24515.1"/>
    </source>
</evidence>
<reference evidence="2" key="1">
    <citation type="submission" date="2023-04" db="EMBL/GenBank/DDBJ databases">
        <title>Phytophthora fragariaefolia NBRC 109709.</title>
        <authorList>
            <person name="Ichikawa N."/>
            <person name="Sato H."/>
            <person name="Tonouchi N."/>
        </authorList>
    </citation>
    <scope>NUCLEOTIDE SEQUENCE</scope>
    <source>
        <strain evidence="2">NBRC 109709</strain>
    </source>
</reference>
<sequence length="211" mass="22707">MNGGEVRAMNGGEVMVMNGGDAVAAVAERDDGSGSGRRDEGAALQQMTEVVAPRAVPEEQQAGNDTGTGGRTQAEAETSSVDGSTVMRVMEVDAARNGSLAAARKILVAELREQQAERDKVLREEVRRVIAELREAQYLKQDRRRRLEAQVAAEVVRKEVQQRQERTVDDVTDAEGPVGDVAAAPAAAPQPRNPTADRTSAELLSLEQQYQ</sequence>
<dbReference type="EMBL" id="BSXT01000332">
    <property type="protein sequence ID" value="GMF24515.1"/>
    <property type="molecule type" value="Genomic_DNA"/>
</dbReference>
<dbReference type="AlphaFoldDB" id="A0A9W6U3N2"/>
<feature type="region of interest" description="Disordered" evidence="1">
    <location>
        <begin position="160"/>
        <end position="211"/>
    </location>
</feature>
<evidence type="ECO:0000313" key="3">
    <source>
        <dbReference type="Proteomes" id="UP001165121"/>
    </source>
</evidence>
<gene>
    <name evidence="2" type="ORF">Pfra01_000412400</name>
</gene>
<feature type="region of interest" description="Disordered" evidence="1">
    <location>
        <begin position="27"/>
        <end position="85"/>
    </location>
</feature>